<evidence type="ECO:0000313" key="1">
    <source>
        <dbReference type="EMBL" id="CAC5417515.1"/>
    </source>
</evidence>
<protein>
    <recommendedName>
        <fullName evidence="3">DZIP3-like HEPN domain-containing protein</fullName>
    </recommendedName>
</protein>
<proteinExistence type="predicted"/>
<name>A0A6J8ED41_MYTCO</name>
<organism evidence="1 2">
    <name type="scientific">Mytilus coruscus</name>
    <name type="common">Sea mussel</name>
    <dbReference type="NCBI Taxonomy" id="42192"/>
    <lineage>
        <taxon>Eukaryota</taxon>
        <taxon>Metazoa</taxon>
        <taxon>Spiralia</taxon>
        <taxon>Lophotrochozoa</taxon>
        <taxon>Mollusca</taxon>
        <taxon>Bivalvia</taxon>
        <taxon>Autobranchia</taxon>
        <taxon>Pteriomorphia</taxon>
        <taxon>Mytilida</taxon>
        <taxon>Mytiloidea</taxon>
        <taxon>Mytilidae</taxon>
        <taxon>Mytilinae</taxon>
        <taxon>Mytilus</taxon>
    </lineage>
</organism>
<sequence length="552" mass="64532">MIIELFFEQAALKLLSSHTFAIENDHEEIRLIGRLLSFNPITINNKQLCTFIDISERYPAMIFRKFIAEYCILKQLTLDDILREEKHQLYHKRFKTVSCCQCTTEFPTSSKCIPEKHWEALYEITEVGNSHNCKSKLKECSESFVPKRINTFDIFVAETLILHIPNILNYFISRLCVMGFDYFLIQNKHTINHFMENKMCCTCDKVPTGKILINETEWNLLFMKEDNIYCKSGSDYCCCQFSVRSSIEYSHLDDTLLSKIFNVAGPFGVLNKIGQDTFSYFLNWTVDDQSLQGALIELLNIIEDKQFCCDIISSIPPQSNKTIANQFDARKWIAKHLRRQKATTEHQRQILVRDEDGLKVTSVYIPEDFPLLHVTKKFNDLTPEENNFLLVFYGLTNIVYPVIKKVFDTKCPDPVLHKICMDIYQANKQPPPKTNDDDDNNRKKRIYLTQLQRQQLFSANEKERRNIDLKLMIHILKQRSKEEEKADDANQLEVVDNIRREIVQSSTGVLDETRFHNILDCLRMAILHFGGELHMLYAGKISHLRDIKHILE</sequence>
<dbReference type="Proteomes" id="UP000507470">
    <property type="component" value="Unassembled WGS sequence"/>
</dbReference>
<accession>A0A6J8ED41</accession>
<evidence type="ECO:0008006" key="3">
    <source>
        <dbReference type="Google" id="ProtNLM"/>
    </source>
</evidence>
<dbReference type="AlphaFoldDB" id="A0A6J8ED41"/>
<reference evidence="1 2" key="1">
    <citation type="submission" date="2020-06" db="EMBL/GenBank/DDBJ databases">
        <authorList>
            <person name="Li R."/>
            <person name="Bekaert M."/>
        </authorList>
    </citation>
    <scope>NUCLEOTIDE SEQUENCE [LARGE SCALE GENOMIC DNA]</scope>
    <source>
        <strain evidence="2">wild</strain>
    </source>
</reference>
<dbReference type="EMBL" id="CACVKT020008757">
    <property type="protein sequence ID" value="CAC5417515.1"/>
    <property type="molecule type" value="Genomic_DNA"/>
</dbReference>
<gene>
    <name evidence="1" type="ORF">MCOR_50011</name>
</gene>
<keyword evidence="2" id="KW-1185">Reference proteome</keyword>
<dbReference type="OrthoDB" id="6125380at2759"/>
<evidence type="ECO:0000313" key="2">
    <source>
        <dbReference type="Proteomes" id="UP000507470"/>
    </source>
</evidence>